<feature type="transmembrane region" description="Helical" evidence="9">
    <location>
        <begin position="508"/>
        <end position="528"/>
    </location>
</feature>
<protein>
    <submittedName>
        <fullName evidence="10">PTS system, mannose-specific IID component</fullName>
    </submittedName>
</protein>
<feature type="transmembrane region" description="Helical" evidence="9">
    <location>
        <begin position="393"/>
        <end position="418"/>
    </location>
</feature>
<name>A0A4P8IHB3_9FIRM</name>
<keyword evidence="2" id="KW-0813">Transport</keyword>
<evidence type="ECO:0000256" key="4">
    <source>
        <dbReference type="ARBA" id="ARBA00022597"/>
    </source>
</evidence>
<dbReference type="Pfam" id="PF03613">
    <property type="entry name" value="EIID-AGA"/>
    <property type="match status" value="1"/>
</dbReference>
<feature type="transmembrane region" description="Helical" evidence="9">
    <location>
        <begin position="6"/>
        <end position="29"/>
    </location>
</feature>
<dbReference type="KEGG" id="arf:AR1Y2_3372"/>
<dbReference type="InterPro" id="IPR004704">
    <property type="entry name" value="PTS_IID_man"/>
</dbReference>
<feature type="transmembrane region" description="Helical" evidence="9">
    <location>
        <begin position="136"/>
        <end position="162"/>
    </location>
</feature>
<dbReference type="EMBL" id="CP040058">
    <property type="protein sequence ID" value="QCP36826.1"/>
    <property type="molecule type" value="Genomic_DNA"/>
</dbReference>
<feature type="transmembrane region" description="Helical" evidence="9">
    <location>
        <begin position="209"/>
        <end position="237"/>
    </location>
</feature>
<comment type="subcellular location">
    <subcellularLocation>
        <location evidence="1">Cell membrane</location>
        <topology evidence="1">Multi-pass membrane protein</topology>
    </subcellularLocation>
</comment>
<keyword evidence="3" id="KW-1003">Cell membrane</keyword>
<dbReference type="InterPro" id="IPR050303">
    <property type="entry name" value="GatZ_KbaZ_carbometab"/>
</dbReference>
<dbReference type="PANTHER" id="PTHR32502">
    <property type="entry name" value="N-ACETYLGALACTOSAMINE PERMEASE II COMPONENT-RELATED"/>
    <property type="match status" value="1"/>
</dbReference>
<sequence>MHLWQAIILGGFYWFSFLGVFDHSLNLLFYQPLTSALLVGLVMGDVPTAMIVGATIQPMFLGQTQAGWVITNDNAAAGIITASVVIASGMDIKSAMAVAVAVGIVMSQLTNIRMTVGSFWNALTDKFISSRQYDKLWLSTVIYPSLFKVILYWIPMTLVLFFGASNIGFFVNGLPGWLQNGLNALASLMPIVGLCIVASSIGKKGYMPFFIAGFLFAAYSGVSGIGIAIVSVILAWFDFRCQNKGEHLSLNLRSTSVEDAALTKKDLNWASIRMLSFYSNGNSYERYQANGIVATMMPCLRKLYKGNDDGLQEAMVRTSELFNAEDMTSALPVGILLSMEEQKAKGAPIPGEIISDTKAALFPPMAAVGDTLNWATIIPTSLALMCPYALTGAWWPALVVVLIGAVLCNSQAFILMHLGYNLGNKAIKDLVQSGLINKVMSFFTVMGMFVIGGMISSLVSVSCPLTIATGKFSFALQKELFDVLMPNLLTFIATMAIFFTIKRKNMSVIKVIFGTMIVGIILGALGIIA</sequence>
<dbReference type="GO" id="GO:0005886">
    <property type="term" value="C:plasma membrane"/>
    <property type="evidence" value="ECO:0007669"/>
    <property type="project" value="UniProtKB-SubCell"/>
</dbReference>
<dbReference type="OrthoDB" id="9795582at2"/>
<evidence type="ECO:0000256" key="7">
    <source>
        <dbReference type="ARBA" id="ARBA00022989"/>
    </source>
</evidence>
<feature type="transmembrane region" description="Helical" evidence="9">
    <location>
        <begin position="439"/>
        <end position="460"/>
    </location>
</feature>
<keyword evidence="5" id="KW-0598">Phosphotransferase system</keyword>
<dbReference type="Proteomes" id="UP000298653">
    <property type="component" value="Chromosome"/>
</dbReference>
<reference evidence="10 11" key="1">
    <citation type="submission" date="2019-05" db="EMBL/GenBank/DDBJ databases">
        <title>Complete genome sequencing of Anaerostipes rhamnosivorans.</title>
        <authorList>
            <person name="Bui T.P.N."/>
            <person name="de Vos W.M."/>
        </authorList>
    </citation>
    <scope>NUCLEOTIDE SEQUENCE [LARGE SCALE GENOMIC DNA]</scope>
    <source>
        <strain evidence="10 11">1y2</strain>
    </source>
</reference>
<feature type="transmembrane region" description="Helical" evidence="9">
    <location>
        <begin position="36"/>
        <end position="56"/>
    </location>
</feature>
<evidence type="ECO:0000256" key="5">
    <source>
        <dbReference type="ARBA" id="ARBA00022683"/>
    </source>
</evidence>
<organism evidence="10 11">
    <name type="scientific">Anaerostipes rhamnosivorans</name>
    <dbReference type="NCBI Taxonomy" id="1229621"/>
    <lineage>
        <taxon>Bacteria</taxon>
        <taxon>Bacillati</taxon>
        <taxon>Bacillota</taxon>
        <taxon>Clostridia</taxon>
        <taxon>Lachnospirales</taxon>
        <taxon>Lachnospiraceae</taxon>
        <taxon>Anaerostipes</taxon>
    </lineage>
</organism>
<evidence type="ECO:0000256" key="8">
    <source>
        <dbReference type="ARBA" id="ARBA00023136"/>
    </source>
</evidence>
<evidence type="ECO:0000256" key="2">
    <source>
        <dbReference type="ARBA" id="ARBA00022448"/>
    </source>
</evidence>
<dbReference type="PROSITE" id="PS51106">
    <property type="entry name" value="PTS_EIIC_TYPE_4"/>
    <property type="match status" value="1"/>
</dbReference>
<feature type="transmembrane region" description="Helical" evidence="9">
    <location>
        <begin position="182"/>
        <end position="202"/>
    </location>
</feature>
<evidence type="ECO:0000313" key="10">
    <source>
        <dbReference type="EMBL" id="QCP36826.1"/>
    </source>
</evidence>
<feature type="transmembrane region" description="Helical" evidence="9">
    <location>
        <begin position="480"/>
        <end position="501"/>
    </location>
</feature>
<dbReference type="Pfam" id="PF03609">
    <property type="entry name" value="EII-Sor"/>
    <property type="match status" value="1"/>
</dbReference>
<proteinExistence type="predicted"/>
<evidence type="ECO:0000256" key="1">
    <source>
        <dbReference type="ARBA" id="ARBA00004651"/>
    </source>
</evidence>
<keyword evidence="7 9" id="KW-1133">Transmembrane helix</keyword>
<keyword evidence="8 9" id="KW-0472">Membrane</keyword>
<gene>
    <name evidence="10" type="ORF">AR1Y2_3372</name>
</gene>
<evidence type="ECO:0000256" key="6">
    <source>
        <dbReference type="ARBA" id="ARBA00022692"/>
    </source>
</evidence>
<evidence type="ECO:0000313" key="11">
    <source>
        <dbReference type="Proteomes" id="UP000298653"/>
    </source>
</evidence>
<keyword evidence="6 9" id="KW-0812">Transmembrane</keyword>
<evidence type="ECO:0000256" key="9">
    <source>
        <dbReference type="SAM" id="Phobius"/>
    </source>
</evidence>
<dbReference type="AlphaFoldDB" id="A0A4P8IHB3"/>
<feature type="transmembrane region" description="Helical" evidence="9">
    <location>
        <begin position="76"/>
        <end position="105"/>
    </location>
</feature>
<dbReference type="GO" id="GO:0009401">
    <property type="term" value="P:phosphoenolpyruvate-dependent sugar phosphotransferase system"/>
    <property type="evidence" value="ECO:0007669"/>
    <property type="project" value="UniProtKB-KW"/>
</dbReference>
<accession>A0A4P8IHB3</accession>
<keyword evidence="11" id="KW-1185">Reference proteome</keyword>
<evidence type="ECO:0000256" key="3">
    <source>
        <dbReference type="ARBA" id="ARBA00022475"/>
    </source>
</evidence>
<keyword evidence="4" id="KW-0762">Sugar transport</keyword>
<dbReference type="RefSeq" id="WP_137329996.1">
    <property type="nucleotide sequence ID" value="NZ_CP040058.1"/>
</dbReference>
<dbReference type="PROSITE" id="PS51108">
    <property type="entry name" value="PTS_EIID"/>
    <property type="match status" value="1"/>
</dbReference>
<dbReference type="InterPro" id="IPR004700">
    <property type="entry name" value="PTS_IIC_man"/>
</dbReference>
<dbReference type="PANTHER" id="PTHR32502:SF26">
    <property type="entry name" value="PHOSPHOTRANSFERASE SYSTEM SUGAR-SPECIFIC EIID COMPONENT"/>
    <property type="match status" value="1"/>
</dbReference>